<accession>A0A397SU09</accession>
<feature type="compositionally biased region" description="Basic residues" evidence="1">
    <location>
        <begin position="125"/>
        <end position="134"/>
    </location>
</feature>
<dbReference type="AlphaFoldDB" id="A0A397SU09"/>
<proteinExistence type="predicted"/>
<keyword evidence="3" id="KW-1185">Reference proteome</keyword>
<comment type="caution">
    <text evidence="2">The sequence shown here is derived from an EMBL/GenBank/DDBJ whole genome shotgun (WGS) entry which is preliminary data.</text>
</comment>
<evidence type="ECO:0000313" key="2">
    <source>
        <dbReference type="EMBL" id="RIA89458.1"/>
    </source>
</evidence>
<evidence type="ECO:0000256" key="1">
    <source>
        <dbReference type="SAM" id="MobiDB-lite"/>
    </source>
</evidence>
<reference evidence="2 3" key="1">
    <citation type="submission" date="2018-06" db="EMBL/GenBank/DDBJ databases">
        <title>Comparative genomics reveals the genomic features of Rhizophagus irregularis, R. cerebriforme, R. diaphanum and Gigaspora rosea, and their symbiotic lifestyle signature.</title>
        <authorList>
            <person name="Morin E."/>
            <person name="San Clemente H."/>
            <person name="Chen E.C.H."/>
            <person name="De La Providencia I."/>
            <person name="Hainaut M."/>
            <person name="Kuo A."/>
            <person name="Kohler A."/>
            <person name="Murat C."/>
            <person name="Tang N."/>
            <person name="Roy S."/>
            <person name="Loubradou J."/>
            <person name="Henrissat B."/>
            <person name="Grigoriev I.V."/>
            <person name="Corradi N."/>
            <person name="Roux C."/>
            <person name="Martin F.M."/>
        </authorList>
    </citation>
    <scope>NUCLEOTIDE SEQUENCE [LARGE SCALE GENOMIC DNA]</scope>
    <source>
        <strain evidence="2 3">DAOM 227022</strain>
    </source>
</reference>
<dbReference type="EMBL" id="QKYT01000219">
    <property type="protein sequence ID" value="RIA89458.1"/>
    <property type="molecule type" value="Genomic_DNA"/>
</dbReference>
<evidence type="ECO:0000313" key="3">
    <source>
        <dbReference type="Proteomes" id="UP000265703"/>
    </source>
</evidence>
<feature type="compositionally biased region" description="Basic and acidic residues" evidence="1">
    <location>
        <begin position="135"/>
        <end position="147"/>
    </location>
</feature>
<feature type="compositionally biased region" description="Basic and acidic residues" evidence="1">
    <location>
        <begin position="100"/>
        <end position="124"/>
    </location>
</feature>
<gene>
    <name evidence="2" type="ORF">C1645_824844</name>
</gene>
<protein>
    <submittedName>
        <fullName evidence="2">Uncharacterized protein</fullName>
    </submittedName>
</protein>
<dbReference type="Proteomes" id="UP000265703">
    <property type="component" value="Unassembled WGS sequence"/>
</dbReference>
<organism evidence="2 3">
    <name type="scientific">Glomus cerebriforme</name>
    <dbReference type="NCBI Taxonomy" id="658196"/>
    <lineage>
        <taxon>Eukaryota</taxon>
        <taxon>Fungi</taxon>
        <taxon>Fungi incertae sedis</taxon>
        <taxon>Mucoromycota</taxon>
        <taxon>Glomeromycotina</taxon>
        <taxon>Glomeromycetes</taxon>
        <taxon>Glomerales</taxon>
        <taxon>Glomeraceae</taxon>
        <taxon>Glomus</taxon>
    </lineage>
</organism>
<sequence>MKSKSRVVINIEPSELFEVEECGIDEIKLHVSIDKKDKTISTKALTIQPVKYTNVVEKINTFVQKALRDENIKQYKITEANKKMAVIVVIENSENEKKKLIEKHSSKIPNNKHDSPASEEEKVTSRPKKKKKTHTIREDDLTKEERT</sequence>
<name>A0A397SU09_9GLOM</name>
<feature type="region of interest" description="Disordered" evidence="1">
    <location>
        <begin position="100"/>
        <end position="147"/>
    </location>
</feature>